<evidence type="ECO:0000313" key="4">
    <source>
        <dbReference type="Proteomes" id="UP000004756"/>
    </source>
</evidence>
<feature type="region of interest" description="Disordered" evidence="1">
    <location>
        <begin position="108"/>
        <end position="203"/>
    </location>
</feature>
<organism evidence="3 4">
    <name type="scientific">[Clostridium] asparagiforme DSM 15981</name>
    <dbReference type="NCBI Taxonomy" id="518636"/>
    <lineage>
        <taxon>Bacteria</taxon>
        <taxon>Bacillati</taxon>
        <taxon>Bacillota</taxon>
        <taxon>Clostridia</taxon>
        <taxon>Lachnospirales</taxon>
        <taxon>Lachnospiraceae</taxon>
        <taxon>Enterocloster</taxon>
    </lineage>
</organism>
<gene>
    <name evidence="3" type="ORF">CLOSTASPAR_01902</name>
</gene>
<comment type="caution">
    <text evidence="3">The sequence shown here is derived from an EMBL/GenBank/DDBJ whole genome shotgun (WGS) entry which is preliminary data.</text>
</comment>
<keyword evidence="2" id="KW-0472">Membrane</keyword>
<proteinExistence type="predicted"/>
<keyword evidence="2" id="KW-0812">Transmembrane</keyword>
<evidence type="ECO:0000256" key="1">
    <source>
        <dbReference type="SAM" id="MobiDB-lite"/>
    </source>
</evidence>
<keyword evidence="4" id="KW-1185">Reference proteome</keyword>
<dbReference type="EMBL" id="ACCJ01000102">
    <property type="protein sequence ID" value="EEG56016.1"/>
    <property type="molecule type" value="Genomic_DNA"/>
</dbReference>
<evidence type="ECO:0000256" key="2">
    <source>
        <dbReference type="SAM" id="Phobius"/>
    </source>
</evidence>
<feature type="compositionally biased region" description="Basic and acidic residues" evidence="1">
    <location>
        <begin position="241"/>
        <end position="255"/>
    </location>
</feature>
<sequence>AAVVPEPPGLSPKRKQLWLRWNRARYWRGHFRQIWKSGQRSMHLFERWRDIMDLRQHMSRWNGKMTKEKWLFLLFIGVVLMILAFPVGKGGGSGTAVFSKQKDSGAQVSELKGAEDGSALSGQIPSASLAGQNSAGGAGGGSGGSGGNGGPGGGTGAGAAGNGGQNSGNGGVGGGAGGSAAASGSADSSEENIPASAKGAGESAYEAQMEARVKEILRHVDGVGQVDVMIVLKSSEEKVLRVDRNSSVSDTKEQDSQGGTRSSQSSQTQESTVLSGGGSGQGSVPFVEKELRPEISGIVISAAGGGSPTVKAEISAAMEALFGLPPHKIKVLKRVE</sequence>
<name>C0CY26_9FIRM</name>
<reference evidence="3 4" key="1">
    <citation type="submission" date="2009-02" db="EMBL/GenBank/DDBJ databases">
        <title>Draft genome sequence of Clostridium asparagiforme (DSM 15981).</title>
        <authorList>
            <person name="Sudarsanam P."/>
            <person name="Ley R."/>
            <person name="Guruge J."/>
            <person name="Turnbaugh P.J."/>
            <person name="Mahowald M."/>
            <person name="Liep D."/>
            <person name="Gordon J."/>
        </authorList>
    </citation>
    <scope>NUCLEOTIDE SEQUENCE [LARGE SCALE GENOMIC DNA]</scope>
    <source>
        <strain evidence="3 4">DSM 15981</strain>
    </source>
</reference>
<dbReference type="Proteomes" id="UP000004756">
    <property type="component" value="Unassembled WGS sequence"/>
</dbReference>
<feature type="region of interest" description="Disordered" evidence="1">
    <location>
        <begin position="241"/>
        <end position="285"/>
    </location>
</feature>
<feature type="compositionally biased region" description="Gly residues" evidence="1">
    <location>
        <begin position="134"/>
        <end position="178"/>
    </location>
</feature>
<protein>
    <submittedName>
        <fullName evidence="3">Putative stage III sporulation protein AG</fullName>
    </submittedName>
</protein>
<dbReference type="AlphaFoldDB" id="C0CY26"/>
<dbReference type="HOGENOM" id="CLU_071454_0_1_9"/>
<keyword evidence="2" id="KW-1133">Transmembrane helix</keyword>
<evidence type="ECO:0000313" key="3">
    <source>
        <dbReference type="EMBL" id="EEG56016.1"/>
    </source>
</evidence>
<feature type="transmembrane region" description="Helical" evidence="2">
    <location>
        <begin position="70"/>
        <end position="88"/>
    </location>
</feature>
<feature type="non-terminal residue" evidence="3">
    <location>
        <position position="1"/>
    </location>
</feature>
<accession>C0CY26</accession>
<feature type="compositionally biased region" description="Low complexity" evidence="1">
    <location>
        <begin position="256"/>
        <end position="272"/>
    </location>
</feature>